<organism evidence="2 3">
    <name type="scientific">Champsocephalus esox</name>
    <name type="common">pike icefish</name>
    <dbReference type="NCBI Taxonomy" id="159716"/>
    <lineage>
        <taxon>Eukaryota</taxon>
        <taxon>Metazoa</taxon>
        <taxon>Chordata</taxon>
        <taxon>Craniata</taxon>
        <taxon>Vertebrata</taxon>
        <taxon>Euteleostomi</taxon>
        <taxon>Actinopterygii</taxon>
        <taxon>Neopterygii</taxon>
        <taxon>Teleostei</taxon>
        <taxon>Neoteleostei</taxon>
        <taxon>Acanthomorphata</taxon>
        <taxon>Eupercaria</taxon>
        <taxon>Perciformes</taxon>
        <taxon>Notothenioidei</taxon>
        <taxon>Channichthyidae</taxon>
        <taxon>Champsocephalus</taxon>
    </lineage>
</organism>
<reference evidence="2 3" key="1">
    <citation type="journal article" date="2023" name="Mol. Biol. Evol.">
        <title>Genomics of Secondarily Temperate Adaptation in the Only Non-Antarctic Icefish.</title>
        <authorList>
            <person name="Rivera-Colon A.G."/>
            <person name="Rayamajhi N."/>
            <person name="Minhas B.F."/>
            <person name="Madrigal G."/>
            <person name="Bilyk K.T."/>
            <person name="Yoon V."/>
            <person name="Hune M."/>
            <person name="Gregory S."/>
            <person name="Cheng C.H.C."/>
            <person name="Catchen J.M."/>
        </authorList>
    </citation>
    <scope>NUCLEOTIDE SEQUENCE [LARGE SCALE GENOMIC DNA]</scope>
    <source>
        <strain evidence="2">JC2023a</strain>
    </source>
</reference>
<dbReference type="EMBL" id="JAULUE010001518">
    <property type="protein sequence ID" value="KAK5920246.1"/>
    <property type="molecule type" value="Genomic_DNA"/>
</dbReference>
<feature type="region of interest" description="Disordered" evidence="1">
    <location>
        <begin position="1"/>
        <end position="45"/>
    </location>
</feature>
<dbReference type="AlphaFoldDB" id="A0AAN8DB46"/>
<evidence type="ECO:0000256" key="1">
    <source>
        <dbReference type="SAM" id="MobiDB-lite"/>
    </source>
</evidence>
<accession>A0AAN8DB46</accession>
<comment type="caution">
    <text evidence="2">The sequence shown here is derived from an EMBL/GenBank/DDBJ whole genome shotgun (WGS) entry which is preliminary data.</text>
</comment>
<gene>
    <name evidence="2" type="ORF">CesoFtcFv8_000406</name>
</gene>
<dbReference type="Proteomes" id="UP001335648">
    <property type="component" value="Unassembled WGS sequence"/>
</dbReference>
<proteinExistence type="predicted"/>
<feature type="non-terminal residue" evidence="2">
    <location>
        <position position="1"/>
    </location>
</feature>
<sequence length="45" mass="5077">LHPPTHHPPPPPPHLRLNRRPAPPTGHHLAPQRTSNTAYDTQPRN</sequence>
<protein>
    <submittedName>
        <fullName evidence="2">Uncharacterized protein</fullName>
    </submittedName>
</protein>
<evidence type="ECO:0000313" key="3">
    <source>
        <dbReference type="Proteomes" id="UP001335648"/>
    </source>
</evidence>
<feature type="compositionally biased region" description="Pro residues" evidence="1">
    <location>
        <begin position="1"/>
        <end position="14"/>
    </location>
</feature>
<name>A0AAN8DB46_9TELE</name>
<evidence type="ECO:0000313" key="2">
    <source>
        <dbReference type="EMBL" id="KAK5920246.1"/>
    </source>
</evidence>
<keyword evidence="3" id="KW-1185">Reference proteome</keyword>
<feature type="compositionally biased region" description="Polar residues" evidence="1">
    <location>
        <begin position="32"/>
        <end position="45"/>
    </location>
</feature>